<reference evidence="2" key="1">
    <citation type="submission" date="2021-01" db="EMBL/GenBank/DDBJ databases">
        <authorList>
            <person name="Li R."/>
            <person name="Bekaert M."/>
        </authorList>
    </citation>
    <scope>NUCLEOTIDE SEQUENCE</scope>
    <source>
        <strain evidence="2">Farmed</strain>
    </source>
</reference>
<gene>
    <name evidence="2" type="ORF">SPHA_5919</name>
</gene>
<organism evidence="2 3">
    <name type="scientific">Acanthosepion pharaonis</name>
    <name type="common">Pharaoh cuttlefish</name>
    <name type="synonym">Sepia pharaonis</name>
    <dbReference type="NCBI Taxonomy" id="158019"/>
    <lineage>
        <taxon>Eukaryota</taxon>
        <taxon>Metazoa</taxon>
        <taxon>Spiralia</taxon>
        <taxon>Lophotrochozoa</taxon>
        <taxon>Mollusca</taxon>
        <taxon>Cephalopoda</taxon>
        <taxon>Coleoidea</taxon>
        <taxon>Decapodiformes</taxon>
        <taxon>Sepiida</taxon>
        <taxon>Sepiina</taxon>
        <taxon>Sepiidae</taxon>
        <taxon>Acanthosepion</taxon>
    </lineage>
</organism>
<evidence type="ECO:0000256" key="1">
    <source>
        <dbReference type="SAM" id="MobiDB-lite"/>
    </source>
</evidence>
<protein>
    <submittedName>
        <fullName evidence="2">Uncharacterized protein</fullName>
    </submittedName>
</protein>
<feature type="region of interest" description="Disordered" evidence="1">
    <location>
        <begin position="151"/>
        <end position="206"/>
    </location>
</feature>
<accession>A0A812AVQ0</accession>
<keyword evidence="3" id="KW-1185">Reference proteome</keyword>
<feature type="compositionally biased region" description="Low complexity" evidence="1">
    <location>
        <begin position="186"/>
        <end position="206"/>
    </location>
</feature>
<dbReference type="EMBL" id="CAHIKZ030000195">
    <property type="protein sequence ID" value="CAE1159377.1"/>
    <property type="molecule type" value="Genomic_DNA"/>
</dbReference>
<evidence type="ECO:0000313" key="2">
    <source>
        <dbReference type="EMBL" id="CAE1159377.1"/>
    </source>
</evidence>
<proteinExistence type="predicted"/>
<comment type="caution">
    <text evidence="2">The sequence shown here is derived from an EMBL/GenBank/DDBJ whole genome shotgun (WGS) entry which is preliminary data.</text>
</comment>
<dbReference type="AlphaFoldDB" id="A0A812AVQ0"/>
<dbReference type="Proteomes" id="UP000597762">
    <property type="component" value="Unassembled WGS sequence"/>
</dbReference>
<name>A0A812AVQ0_ACAPH</name>
<sequence length="247" mass="27379">MLFLFLLEQGCLLGDQTPFFLHLFSSRPPGSYVFILRPLEGDFSKLSLKGKLALSNFVTHASFTYAQTLPAFSVERERENEPLLSKLSCFQLLLTSSPSSPFPFKKHVVVPQENPHFSECRVALSMTPLPHRGTTAPQLPVIYTSIPTVDTSGTTALQRPVRPSTRPERPHFNNQSDRRHVRNDRTSTTSPTVDTTGTTAPTRPTVDTSSLIVDTTRTTTSQLLVIDTSGSATLQLPDIEARLTNRI</sequence>
<evidence type="ECO:0000313" key="3">
    <source>
        <dbReference type="Proteomes" id="UP000597762"/>
    </source>
</evidence>